<reference evidence="2 3" key="1">
    <citation type="submission" date="2016-04" db="EMBL/GenBank/DDBJ databases">
        <title>Comparative Genomics and Epigenetics of Sporosarcina ureae.</title>
        <authorList>
            <person name="Oliver A.S."/>
            <person name="Cooper K.K."/>
        </authorList>
    </citation>
    <scope>NUCLEOTIDE SEQUENCE [LARGE SCALE GENOMIC DNA]</scope>
    <source>
        <strain evidence="2 3">S204</strain>
    </source>
</reference>
<dbReference type="RefSeq" id="WP_029054554.1">
    <property type="nucleotide sequence ID" value="NZ_CP015108.1"/>
</dbReference>
<gene>
    <name evidence="2" type="ORF">SporoS204_00345</name>
</gene>
<dbReference type="Proteomes" id="UP000192486">
    <property type="component" value="Chromosome"/>
</dbReference>
<dbReference type="InterPro" id="IPR025664">
    <property type="entry name" value="Spore_III_AC/AD"/>
</dbReference>
<evidence type="ECO:0000313" key="3">
    <source>
        <dbReference type="Proteomes" id="UP000192486"/>
    </source>
</evidence>
<keyword evidence="3" id="KW-1185">Reference proteome</keyword>
<feature type="transmembrane region" description="Helical" evidence="1">
    <location>
        <begin position="30"/>
        <end position="56"/>
    </location>
</feature>
<accession>A0ABM6JR38</accession>
<sequence length="125" mass="13994">MAILFQLFVVYLLLLLLSFAAPALHPILYTALFLLVTVYVLFTVLVPFGSTLLALTDKLPSPYATLLVVSAGLYYVADVLSLQMKDEGYGAYGQLFQTSMKVVIMTLWLPYITQLIETIHAFIPW</sequence>
<keyword evidence="1" id="KW-0472">Membrane</keyword>
<name>A0ABM6JR38_SPOUR</name>
<keyword evidence="1" id="KW-1133">Transmembrane helix</keyword>
<evidence type="ECO:0000313" key="2">
    <source>
        <dbReference type="EMBL" id="ARF12752.1"/>
    </source>
</evidence>
<evidence type="ECO:0000256" key="1">
    <source>
        <dbReference type="SAM" id="Phobius"/>
    </source>
</evidence>
<keyword evidence="1" id="KW-0812">Transmembrane</keyword>
<protein>
    <submittedName>
        <fullName evidence="2">Uncharacterized protein</fullName>
    </submittedName>
</protein>
<dbReference type="Pfam" id="PF06686">
    <property type="entry name" value="SpoIIIAC"/>
    <property type="match status" value="1"/>
</dbReference>
<proteinExistence type="predicted"/>
<dbReference type="EMBL" id="CP015108">
    <property type="protein sequence ID" value="ARF12752.1"/>
    <property type="molecule type" value="Genomic_DNA"/>
</dbReference>
<feature type="transmembrane region" description="Helical" evidence="1">
    <location>
        <begin position="63"/>
        <end position="82"/>
    </location>
</feature>
<feature type="transmembrane region" description="Helical" evidence="1">
    <location>
        <begin position="102"/>
        <end position="123"/>
    </location>
</feature>
<organism evidence="2 3">
    <name type="scientific">Sporosarcina ureae</name>
    <dbReference type="NCBI Taxonomy" id="1571"/>
    <lineage>
        <taxon>Bacteria</taxon>
        <taxon>Bacillati</taxon>
        <taxon>Bacillota</taxon>
        <taxon>Bacilli</taxon>
        <taxon>Bacillales</taxon>
        <taxon>Caryophanaceae</taxon>
        <taxon>Sporosarcina</taxon>
    </lineage>
</organism>